<gene>
    <name evidence="1" type="ORF">Q3982_07355</name>
</gene>
<dbReference type="Proteomes" id="UP001168575">
    <property type="component" value="Unassembled WGS sequence"/>
</dbReference>
<organism evidence="1 2">
    <name type="scientific">Phoenicibacter congonensis</name>
    <dbReference type="NCBI Taxonomy" id="1944646"/>
    <lineage>
        <taxon>Bacteria</taxon>
        <taxon>Bacillati</taxon>
        <taxon>Actinomycetota</taxon>
        <taxon>Coriobacteriia</taxon>
        <taxon>Eggerthellales</taxon>
        <taxon>Eggerthellaceae</taxon>
        <taxon>Phoenicibacter</taxon>
    </lineage>
</organism>
<reference evidence="1" key="1">
    <citation type="submission" date="2023-07" db="EMBL/GenBank/DDBJ databases">
        <title>Between Cages and Wild: Unraveling the Impact of Captivity on Animal Microbiomes and Antimicrobial Resistance.</title>
        <authorList>
            <person name="Schmartz G.P."/>
            <person name="Rehner J."/>
            <person name="Schuff M.J."/>
            <person name="Becker S.L."/>
            <person name="Kravczyk M."/>
            <person name="Gurevich A."/>
            <person name="Francke R."/>
            <person name="Mueller R."/>
            <person name="Keller V."/>
            <person name="Keller A."/>
        </authorList>
    </citation>
    <scope>NUCLEOTIDE SEQUENCE</scope>
    <source>
        <strain evidence="1">S12M_St_49</strain>
    </source>
</reference>
<sequence>MKIQSSVYRDTLELCDSNGELVKELPFTINVTALADTVHQKQRQLTKVDQSDMESMGRAFVELLEAIFGRPVTDELLDYYQKDYIVMITDLTPVLTQELFPLFDKYRKNAINARKKVKK</sequence>
<name>A0AA43U6M0_9ACTN</name>
<dbReference type="EMBL" id="JAUMVS010000183">
    <property type="protein sequence ID" value="MDO4842473.1"/>
    <property type="molecule type" value="Genomic_DNA"/>
</dbReference>
<dbReference type="AlphaFoldDB" id="A0AA43U6M0"/>
<accession>A0AA43U6M0</accession>
<evidence type="ECO:0000313" key="1">
    <source>
        <dbReference type="EMBL" id="MDO4842473.1"/>
    </source>
</evidence>
<protein>
    <submittedName>
        <fullName evidence="1">Uncharacterized protein</fullName>
    </submittedName>
</protein>
<evidence type="ECO:0000313" key="2">
    <source>
        <dbReference type="Proteomes" id="UP001168575"/>
    </source>
</evidence>
<comment type="caution">
    <text evidence="1">The sequence shown here is derived from an EMBL/GenBank/DDBJ whole genome shotgun (WGS) entry which is preliminary data.</text>
</comment>
<keyword evidence="2" id="KW-1185">Reference proteome</keyword>
<proteinExistence type="predicted"/>